<gene>
    <name evidence="2" type="ORF">AVDCRST_MAG76-1729</name>
</gene>
<dbReference type="EMBL" id="CADCSZ010000104">
    <property type="protein sequence ID" value="CAA9240163.1"/>
    <property type="molecule type" value="Genomic_DNA"/>
</dbReference>
<dbReference type="AlphaFoldDB" id="A0A6J4I240"/>
<name>A0A6J4I240_9ACTN</name>
<feature type="compositionally biased region" description="Gly residues" evidence="1">
    <location>
        <begin position="130"/>
        <end position="147"/>
    </location>
</feature>
<feature type="region of interest" description="Disordered" evidence="1">
    <location>
        <begin position="80"/>
        <end position="147"/>
    </location>
</feature>
<reference evidence="2" key="1">
    <citation type="submission" date="2020-02" db="EMBL/GenBank/DDBJ databases">
        <authorList>
            <person name="Meier V. D."/>
        </authorList>
    </citation>
    <scope>NUCLEOTIDE SEQUENCE</scope>
    <source>
        <strain evidence="2">AVDCRST_MAG76</strain>
    </source>
</reference>
<evidence type="ECO:0000313" key="2">
    <source>
        <dbReference type="EMBL" id="CAA9240163.1"/>
    </source>
</evidence>
<dbReference type="GO" id="GO:0033743">
    <property type="term" value="F:peptide-methionine (R)-S-oxide reductase activity"/>
    <property type="evidence" value="ECO:0007669"/>
    <property type="project" value="UniProtKB-EC"/>
</dbReference>
<organism evidence="2">
    <name type="scientific">uncultured Acidimicrobiales bacterium</name>
    <dbReference type="NCBI Taxonomy" id="310071"/>
    <lineage>
        <taxon>Bacteria</taxon>
        <taxon>Bacillati</taxon>
        <taxon>Actinomycetota</taxon>
        <taxon>Acidimicrobiia</taxon>
        <taxon>Acidimicrobiales</taxon>
        <taxon>environmental samples</taxon>
    </lineage>
</organism>
<keyword evidence="2" id="KW-0560">Oxidoreductase</keyword>
<feature type="region of interest" description="Disordered" evidence="1">
    <location>
        <begin position="1"/>
        <end position="32"/>
    </location>
</feature>
<feature type="compositionally biased region" description="Low complexity" evidence="1">
    <location>
        <begin position="86"/>
        <end position="102"/>
    </location>
</feature>
<feature type="compositionally biased region" description="Basic and acidic residues" evidence="1">
    <location>
        <begin position="1"/>
        <end position="13"/>
    </location>
</feature>
<feature type="non-terminal residue" evidence="2">
    <location>
        <position position="147"/>
    </location>
</feature>
<protein>
    <submittedName>
        <fullName evidence="2">Peptide-methionine (R)-S-oxide reductase MsrB</fullName>
        <ecNumber evidence="2">1.8.4.12</ecNumber>
    </submittedName>
</protein>
<feature type="compositionally biased region" description="Gly residues" evidence="1">
    <location>
        <begin position="22"/>
        <end position="32"/>
    </location>
</feature>
<sequence>GRRGAADREERCRVAGPAVTGGLPGAAAGGHRAGLERRVRRLARRRHVHVSGVRQPAVLLDHEVRVGLGVAQLLCAAVVGRRRAGRGPQPRDGAGRGPLRPVQLPPGPPLRRRAGAQRAALLHELALAPGRGGQGRGGQGRGGEGGL</sequence>
<accession>A0A6J4I240</accession>
<proteinExistence type="predicted"/>
<evidence type="ECO:0000256" key="1">
    <source>
        <dbReference type="SAM" id="MobiDB-lite"/>
    </source>
</evidence>
<feature type="non-terminal residue" evidence="2">
    <location>
        <position position="1"/>
    </location>
</feature>
<dbReference type="EC" id="1.8.4.12" evidence="2"/>